<dbReference type="CDD" id="cd01734">
    <property type="entry name" value="YlxS_C"/>
    <property type="match status" value="1"/>
</dbReference>
<evidence type="ECO:0000313" key="7">
    <source>
        <dbReference type="Proteomes" id="UP000253075"/>
    </source>
</evidence>
<proteinExistence type="inferred from homology"/>
<dbReference type="SUPFAM" id="SSF75420">
    <property type="entry name" value="YhbC-like, N-terminal domain"/>
    <property type="match status" value="1"/>
</dbReference>
<comment type="similarity">
    <text evidence="3">Belongs to the RimP family.</text>
</comment>
<dbReference type="GO" id="GO:0042274">
    <property type="term" value="P:ribosomal small subunit biogenesis"/>
    <property type="evidence" value="ECO:0007669"/>
    <property type="project" value="UniProtKB-UniRule"/>
</dbReference>
<keyword evidence="1 3" id="KW-0963">Cytoplasm</keyword>
<evidence type="ECO:0000256" key="3">
    <source>
        <dbReference type="HAMAP-Rule" id="MF_01077"/>
    </source>
</evidence>
<dbReference type="InterPro" id="IPR035956">
    <property type="entry name" value="RimP_N_sf"/>
</dbReference>
<dbReference type="PANTHER" id="PTHR33867:SF1">
    <property type="entry name" value="RIBOSOME MATURATION FACTOR RIMP"/>
    <property type="match status" value="1"/>
</dbReference>
<dbReference type="InterPro" id="IPR036847">
    <property type="entry name" value="RimP_C_sf"/>
</dbReference>
<dbReference type="Gene3D" id="2.30.30.180">
    <property type="entry name" value="Ribosome maturation factor RimP, C-terminal domain"/>
    <property type="match status" value="1"/>
</dbReference>
<dbReference type="InterPro" id="IPR003728">
    <property type="entry name" value="Ribosome_maturation_RimP"/>
</dbReference>
<accession>A0ABD7GD86</accession>
<dbReference type="Pfam" id="PF17384">
    <property type="entry name" value="DUF150_C"/>
    <property type="match status" value="1"/>
</dbReference>
<reference evidence="6 7" key="1">
    <citation type="journal article" date="2018" name="PLoS ONE">
        <title>Phenotypic characterization and whole genome analysis of extended-spectrum beta-lactamase-producing bacteria isolated from dogs in Germany.</title>
        <authorList>
            <person name="Boehmer T."/>
            <person name="Vogler A.J."/>
            <person name="Thomas A."/>
            <person name="Sauer S."/>
            <person name="Hergenroether M."/>
            <person name="Straubinger R.K."/>
            <person name="Birdsell D."/>
            <person name="Keim P."/>
            <person name="Sahl J.W."/>
            <person name="Williamson C.H."/>
            <person name="Riehm J.M."/>
        </authorList>
    </citation>
    <scope>NUCLEOTIDE SEQUENCE [LARGE SCALE GENOMIC DNA]</scope>
    <source>
        <strain evidence="6 7">AFG_SD03_1510_Ahy_093</strain>
    </source>
</reference>
<dbReference type="Gene3D" id="3.30.300.70">
    <property type="entry name" value="RimP-like superfamily, N-terminal"/>
    <property type="match status" value="1"/>
</dbReference>
<dbReference type="GO" id="GO:0005737">
    <property type="term" value="C:cytoplasm"/>
    <property type="evidence" value="ECO:0007669"/>
    <property type="project" value="UniProtKB-SubCell"/>
</dbReference>
<dbReference type="InterPro" id="IPR028998">
    <property type="entry name" value="RimP_C"/>
</dbReference>
<feature type="domain" description="Ribosome maturation factor RimP N-terminal" evidence="4">
    <location>
        <begin position="35"/>
        <end position="106"/>
    </location>
</feature>
<dbReference type="Proteomes" id="UP000253075">
    <property type="component" value="Unassembled WGS sequence"/>
</dbReference>
<evidence type="ECO:0000313" key="6">
    <source>
        <dbReference type="EMBL" id="RCF52862.1"/>
    </source>
</evidence>
<dbReference type="SUPFAM" id="SSF74942">
    <property type="entry name" value="YhbC-like, C-terminal domain"/>
    <property type="match status" value="1"/>
</dbReference>
<comment type="function">
    <text evidence="3">Required for maturation of 30S ribosomal subunits.</text>
</comment>
<protein>
    <recommendedName>
        <fullName evidence="3">Ribosome maturation factor RimP</fullName>
    </recommendedName>
</protein>
<evidence type="ECO:0000259" key="4">
    <source>
        <dbReference type="Pfam" id="PF02576"/>
    </source>
</evidence>
<evidence type="ECO:0000259" key="5">
    <source>
        <dbReference type="Pfam" id="PF17384"/>
    </source>
</evidence>
<dbReference type="FunFam" id="3.30.300.70:FF:000001">
    <property type="entry name" value="Ribosome maturation factor RimP"/>
    <property type="match status" value="1"/>
</dbReference>
<reference evidence="7" key="2">
    <citation type="submission" date="2018-02" db="EMBL/GenBank/DDBJ databases">
        <title>Phenotypic characterization and whole genome analysis of multidrug-resistant, extended-spectrum beta-lactamase-producing bacteria isolated from dogs in Germany.</title>
        <authorList>
            <person name="Williamson C."/>
        </authorList>
    </citation>
    <scope>NUCLEOTIDE SEQUENCE [LARGE SCALE GENOMIC DNA]</scope>
    <source>
        <strain evidence="7">AFG_SD03_1510_Ahy_093</strain>
    </source>
</reference>
<organism evidence="6 7">
    <name type="scientific">Aeromonas hydrophila</name>
    <dbReference type="NCBI Taxonomy" id="644"/>
    <lineage>
        <taxon>Bacteria</taxon>
        <taxon>Pseudomonadati</taxon>
        <taxon>Pseudomonadota</taxon>
        <taxon>Gammaproteobacteria</taxon>
        <taxon>Aeromonadales</taxon>
        <taxon>Aeromonadaceae</taxon>
        <taxon>Aeromonas</taxon>
    </lineage>
</organism>
<sequence length="175" mass="19619">MQFTLNQFLSGLYALFLFFRRVTLATLEQRLTDLLEAPVVALGFELWGIEFIRAGKHSTLRVYIDGEHGVSVENCAEVSHQVGAIMDVEDPITEEYYLEVSSPGLDRPLFKVAQFEKYVGQEAAVTLRMATNNRRKFKGVIKAVQGDMITLTVDGKDEVLAFTNIQKANIVPNFG</sequence>
<comment type="subcellular location">
    <subcellularLocation>
        <location evidence="3">Cytoplasm</location>
    </subcellularLocation>
</comment>
<dbReference type="AlphaFoldDB" id="A0ABD7GD86"/>
<dbReference type="NCBIfam" id="NF000927">
    <property type="entry name" value="PRK00092.1-1"/>
    <property type="match status" value="1"/>
</dbReference>
<dbReference type="Pfam" id="PF02576">
    <property type="entry name" value="RimP_N"/>
    <property type="match status" value="1"/>
</dbReference>
<dbReference type="HAMAP" id="MF_01077">
    <property type="entry name" value="RimP"/>
    <property type="match status" value="1"/>
</dbReference>
<dbReference type="InterPro" id="IPR028989">
    <property type="entry name" value="RimP_N"/>
</dbReference>
<dbReference type="NCBIfam" id="NF011233">
    <property type="entry name" value="PRK14640.1"/>
    <property type="match status" value="1"/>
</dbReference>
<feature type="domain" description="Ribosome maturation factor RimP C-terminal" evidence="5">
    <location>
        <begin position="109"/>
        <end position="174"/>
    </location>
</feature>
<gene>
    <name evidence="3" type="primary">rimP</name>
    <name evidence="6" type="ORF">C6C11_01890</name>
</gene>
<evidence type="ECO:0000256" key="2">
    <source>
        <dbReference type="ARBA" id="ARBA00022517"/>
    </source>
</evidence>
<evidence type="ECO:0000256" key="1">
    <source>
        <dbReference type="ARBA" id="ARBA00022490"/>
    </source>
</evidence>
<comment type="caution">
    <text evidence="6">The sequence shown here is derived from an EMBL/GenBank/DDBJ whole genome shotgun (WGS) entry which is preliminary data.</text>
</comment>
<dbReference type="PANTHER" id="PTHR33867">
    <property type="entry name" value="RIBOSOME MATURATION FACTOR RIMP"/>
    <property type="match status" value="1"/>
</dbReference>
<dbReference type="EMBL" id="PUTQ01000002">
    <property type="protein sequence ID" value="RCF52862.1"/>
    <property type="molecule type" value="Genomic_DNA"/>
</dbReference>
<name>A0ABD7GD86_AERHY</name>
<keyword evidence="2 3" id="KW-0690">Ribosome biogenesis</keyword>